<evidence type="ECO:0000259" key="1">
    <source>
        <dbReference type="Pfam" id="PF04273"/>
    </source>
</evidence>
<dbReference type="AlphaFoldDB" id="A0A1I0PJU5"/>
<dbReference type="OrthoDB" id="9805710at2"/>
<dbReference type="Pfam" id="PF04273">
    <property type="entry name" value="BLH_phosphatase"/>
    <property type="match status" value="1"/>
</dbReference>
<dbReference type="NCBIfam" id="TIGR01244">
    <property type="entry name" value="TIGR01244 family sulfur transferase"/>
    <property type="match status" value="1"/>
</dbReference>
<evidence type="ECO:0000313" key="3">
    <source>
        <dbReference type="Proteomes" id="UP000199650"/>
    </source>
</evidence>
<feature type="domain" description="Beta-lactamase hydrolase-like protein phosphatase-like" evidence="1">
    <location>
        <begin position="4"/>
        <end position="110"/>
    </location>
</feature>
<sequence length="111" mass="11859">MQMKKLDDKVTVAPQITANDIPAIKAAGFTVVICNRPDGEEPGQPAWAEISAAAEAAGLATSFLPMSNREDAFAVMAEFQRVVDEAPGPVFAYCRTGTRSEILWMTAQANA</sequence>
<name>A0A1I0PJU5_9RHOB</name>
<accession>A0A1I0PJU5</accession>
<organism evidence="2 3">
    <name type="scientific">Aliiroseovarius sediminilitoris</name>
    <dbReference type="NCBI Taxonomy" id="1173584"/>
    <lineage>
        <taxon>Bacteria</taxon>
        <taxon>Pseudomonadati</taxon>
        <taxon>Pseudomonadota</taxon>
        <taxon>Alphaproteobacteria</taxon>
        <taxon>Rhodobacterales</taxon>
        <taxon>Paracoccaceae</taxon>
        <taxon>Aliiroseovarius</taxon>
    </lineage>
</organism>
<evidence type="ECO:0000313" key="2">
    <source>
        <dbReference type="EMBL" id="SEW14716.1"/>
    </source>
</evidence>
<dbReference type="EMBL" id="FOJB01000001">
    <property type="protein sequence ID" value="SEW14716.1"/>
    <property type="molecule type" value="Genomic_DNA"/>
</dbReference>
<reference evidence="2 3" key="1">
    <citation type="submission" date="2016-10" db="EMBL/GenBank/DDBJ databases">
        <authorList>
            <person name="de Groot N.N."/>
        </authorList>
    </citation>
    <scope>NUCLEOTIDE SEQUENCE [LARGE SCALE GENOMIC DNA]</scope>
    <source>
        <strain evidence="2 3">DSM 29439</strain>
    </source>
</reference>
<dbReference type="STRING" id="1173584.SAMN05444851_1696"/>
<protein>
    <submittedName>
        <fullName evidence="2">TIGR01244 family protein</fullName>
    </submittedName>
</protein>
<dbReference type="Gene3D" id="3.90.190.10">
    <property type="entry name" value="Protein tyrosine phosphatase superfamily"/>
    <property type="match status" value="1"/>
</dbReference>
<dbReference type="SUPFAM" id="SSF52799">
    <property type="entry name" value="(Phosphotyrosine protein) phosphatases II"/>
    <property type="match status" value="1"/>
</dbReference>
<dbReference type="InterPro" id="IPR005939">
    <property type="entry name" value="BLH_phosphatase-like"/>
</dbReference>
<dbReference type="Proteomes" id="UP000199650">
    <property type="component" value="Unassembled WGS sequence"/>
</dbReference>
<gene>
    <name evidence="2" type="ORF">SAMN05444851_1696</name>
</gene>
<proteinExistence type="predicted"/>
<dbReference type="InterPro" id="IPR029021">
    <property type="entry name" value="Prot-tyrosine_phosphatase-like"/>
</dbReference>
<dbReference type="GO" id="GO:0016787">
    <property type="term" value="F:hydrolase activity"/>
    <property type="evidence" value="ECO:0007669"/>
    <property type="project" value="InterPro"/>
</dbReference>
<keyword evidence="3" id="KW-1185">Reference proteome</keyword>